<evidence type="ECO:0000313" key="2">
    <source>
        <dbReference type="EMBL" id="KAG5613496.1"/>
    </source>
</evidence>
<dbReference type="AlphaFoldDB" id="A0A9J5ZMY0"/>
<dbReference type="InterPro" id="IPR056592">
    <property type="entry name" value="Beta-prop_At3g26010-like"/>
</dbReference>
<dbReference type="EMBL" id="JACXVP010000004">
    <property type="protein sequence ID" value="KAG5613496.1"/>
    <property type="molecule type" value="Genomic_DNA"/>
</dbReference>
<sequence>MKHLCKSSDNYMVCLQNLWQGFCRSQRWSPHPTMIGFFCQSRFIGPEIRFLDLWRKTSSEVIDGSLDESVSFLGRGLYIIASSNGFILMAEYLRYQRAYYVYNPATRQHFSVPVTQTSCMKVAAIGFHCKVDDPEKDVISFTIVRYEIEIGYIR</sequence>
<protein>
    <recommendedName>
        <fullName evidence="1">F-box protein At3g26010-like beta-propeller domain-containing protein</fullName>
    </recommendedName>
</protein>
<proteinExistence type="predicted"/>
<dbReference type="Pfam" id="PF24750">
    <property type="entry name" value="b-prop_At3g26010-like"/>
    <property type="match status" value="1"/>
</dbReference>
<accession>A0A9J5ZMY0</accession>
<reference evidence="2 3" key="1">
    <citation type="submission" date="2020-09" db="EMBL/GenBank/DDBJ databases">
        <title>De no assembly of potato wild relative species, Solanum commersonii.</title>
        <authorList>
            <person name="Cho K."/>
        </authorList>
    </citation>
    <scope>NUCLEOTIDE SEQUENCE [LARGE SCALE GENOMIC DNA]</scope>
    <source>
        <strain evidence="2">LZ3.2</strain>
        <tissue evidence="2">Leaf</tissue>
    </source>
</reference>
<name>A0A9J5ZMY0_SOLCO</name>
<dbReference type="OrthoDB" id="1533516at2759"/>
<evidence type="ECO:0000259" key="1">
    <source>
        <dbReference type="Pfam" id="PF24750"/>
    </source>
</evidence>
<keyword evidence="3" id="KW-1185">Reference proteome</keyword>
<feature type="domain" description="F-box protein At3g26010-like beta-propeller" evidence="1">
    <location>
        <begin position="77"/>
        <end position="147"/>
    </location>
</feature>
<gene>
    <name evidence="2" type="ORF">H5410_024777</name>
</gene>
<comment type="caution">
    <text evidence="2">The sequence shown here is derived from an EMBL/GenBank/DDBJ whole genome shotgun (WGS) entry which is preliminary data.</text>
</comment>
<dbReference type="Proteomes" id="UP000824120">
    <property type="component" value="Chromosome 4"/>
</dbReference>
<organism evidence="2 3">
    <name type="scientific">Solanum commersonii</name>
    <name type="common">Commerson's wild potato</name>
    <name type="synonym">Commerson's nightshade</name>
    <dbReference type="NCBI Taxonomy" id="4109"/>
    <lineage>
        <taxon>Eukaryota</taxon>
        <taxon>Viridiplantae</taxon>
        <taxon>Streptophyta</taxon>
        <taxon>Embryophyta</taxon>
        <taxon>Tracheophyta</taxon>
        <taxon>Spermatophyta</taxon>
        <taxon>Magnoliopsida</taxon>
        <taxon>eudicotyledons</taxon>
        <taxon>Gunneridae</taxon>
        <taxon>Pentapetalae</taxon>
        <taxon>asterids</taxon>
        <taxon>lamiids</taxon>
        <taxon>Solanales</taxon>
        <taxon>Solanaceae</taxon>
        <taxon>Solanoideae</taxon>
        <taxon>Solaneae</taxon>
        <taxon>Solanum</taxon>
    </lineage>
</organism>
<evidence type="ECO:0000313" key="3">
    <source>
        <dbReference type="Proteomes" id="UP000824120"/>
    </source>
</evidence>